<protein>
    <submittedName>
        <fullName evidence="6">Ribosomal protein L17</fullName>
    </submittedName>
</protein>
<evidence type="ECO:0000256" key="4">
    <source>
        <dbReference type="RuleBase" id="RU000660"/>
    </source>
</evidence>
<comment type="similarity">
    <text evidence="1 4">Belongs to the bacterial ribosomal protein bL17 family.</text>
</comment>
<dbReference type="PANTHER" id="PTHR14413:SF16">
    <property type="entry name" value="LARGE RIBOSOMAL SUBUNIT PROTEIN BL17M"/>
    <property type="match status" value="1"/>
</dbReference>
<dbReference type="InterPro" id="IPR036373">
    <property type="entry name" value="Ribosomal_bL17_sf"/>
</dbReference>
<dbReference type="EMBL" id="KZ819639">
    <property type="protein sequence ID" value="PWN87721.1"/>
    <property type="molecule type" value="Genomic_DNA"/>
</dbReference>
<evidence type="ECO:0000313" key="6">
    <source>
        <dbReference type="EMBL" id="PWN87721.1"/>
    </source>
</evidence>
<dbReference type="PROSITE" id="PS01167">
    <property type="entry name" value="RIBOSOMAL_L17"/>
    <property type="match status" value="1"/>
</dbReference>
<keyword evidence="3 4" id="KW-0687">Ribonucleoprotein</keyword>
<feature type="compositionally biased region" description="Polar residues" evidence="5">
    <location>
        <begin position="293"/>
        <end position="305"/>
    </location>
</feature>
<dbReference type="STRING" id="215250.A0A316YF33"/>
<reference evidence="6" key="1">
    <citation type="journal article" date="2018" name="Mol. Biol. Evol.">
        <title>Broad Genomic Sampling Reveals a Smut Pathogenic Ancestry of the Fungal Clade Ustilaginomycotina.</title>
        <authorList>
            <person name="Kijpornyongpan T."/>
            <person name="Mondo S.J."/>
            <person name="Barry K."/>
            <person name="Sandor L."/>
            <person name="Lee J."/>
            <person name="Lipzen A."/>
            <person name="Pangilinan J."/>
            <person name="LaButti K."/>
            <person name="Hainaut M."/>
            <person name="Henrissat B."/>
            <person name="Grigoriev I.V."/>
            <person name="Spatafora J.W."/>
            <person name="Aime M.C."/>
        </authorList>
    </citation>
    <scope>NUCLEOTIDE SEQUENCE [LARGE SCALE GENOMIC DNA]</scope>
    <source>
        <strain evidence="6">MCA 4198</strain>
    </source>
</reference>
<dbReference type="NCBIfam" id="TIGR00059">
    <property type="entry name" value="L17"/>
    <property type="match status" value="1"/>
</dbReference>
<dbReference type="GeneID" id="37045222"/>
<organism evidence="6 7">
    <name type="scientific">Acaromyces ingoldii</name>
    <dbReference type="NCBI Taxonomy" id="215250"/>
    <lineage>
        <taxon>Eukaryota</taxon>
        <taxon>Fungi</taxon>
        <taxon>Dikarya</taxon>
        <taxon>Basidiomycota</taxon>
        <taxon>Ustilaginomycotina</taxon>
        <taxon>Exobasidiomycetes</taxon>
        <taxon>Exobasidiales</taxon>
        <taxon>Cryptobasidiaceae</taxon>
        <taxon>Acaromyces</taxon>
    </lineage>
</organism>
<evidence type="ECO:0000256" key="1">
    <source>
        <dbReference type="ARBA" id="ARBA00008777"/>
    </source>
</evidence>
<dbReference type="Pfam" id="PF01196">
    <property type="entry name" value="Ribosomal_L17"/>
    <property type="match status" value="1"/>
</dbReference>
<feature type="compositionally biased region" description="Basic and acidic residues" evidence="5">
    <location>
        <begin position="248"/>
        <end position="270"/>
    </location>
</feature>
<feature type="region of interest" description="Disordered" evidence="5">
    <location>
        <begin position="223"/>
        <end position="305"/>
    </location>
</feature>
<accession>A0A316YF33</accession>
<dbReference type="PANTHER" id="PTHR14413">
    <property type="entry name" value="RIBOSOMAL PROTEIN L17"/>
    <property type="match status" value="1"/>
</dbReference>
<dbReference type="InterPro" id="IPR047859">
    <property type="entry name" value="Ribosomal_bL17_CS"/>
</dbReference>
<dbReference type="GO" id="GO:0005762">
    <property type="term" value="C:mitochondrial large ribosomal subunit"/>
    <property type="evidence" value="ECO:0007669"/>
    <property type="project" value="TreeGrafter"/>
</dbReference>
<dbReference type="Gene3D" id="3.90.1030.10">
    <property type="entry name" value="Ribosomal protein L17"/>
    <property type="match status" value="1"/>
</dbReference>
<evidence type="ECO:0000313" key="7">
    <source>
        <dbReference type="Proteomes" id="UP000245768"/>
    </source>
</evidence>
<dbReference type="RefSeq" id="XP_025374919.1">
    <property type="nucleotide sequence ID" value="XM_025523306.1"/>
</dbReference>
<dbReference type="OrthoDB" id="275000at2759"/>
<dbReference type="GO" id="GO:0003735">
    <property type="term" value="F:structural constituent of ribosome"/>
    <property type="evidence" value="ECO:0007669"/>
    <property type="project" value="InterPro"/>
</dbReference>
<evidence type="ECO:0000256" key="5">
    <source>
        <dbReference type="SAM" id="MobiDB-lite"/>
    </source>
</evidence>
<keyword evidence="7" id="KW-1185">Reference proteome</keyword>
<keyword evidence="2 4" id="KW-0689">Ribosomal protein</keyword>
<proteinExistence type="inferred from homology"/>
<dbReference type="GO" id="GO:0006412">
    <property type="term" value="P:translation"/>
    <property type="evidence" value="ECO:0007669"/>
    <property type="project" value="InterPro"/>
</dbReference>
<dbReference type="SUPFAM" id="SSF64263">
    <property type="entry name" value="Prokaryotic ribosomal protein L17"/>
    <property type="match status" value="1"/>
</dbReference>
<dbReference type="Proteomes" id="UP000245768">
    <property type="component" value="Unassembled WGS sequence"/>
</dbReference>
<dbReference type="InterPro" id="IPR000456">
    <property type="entry name" value="Ribosomal_bL17"/>
</dbReference>
<evidence type="ECO:0000256" key="3">
    <source>
        <dbReference type="ARBA" id="ARBA00023274"/>
    </source>
</evidence>
<evidence type="ECO:0000256" key="2">
    <source>
        <dbReference type="ARBA" id="ARBA00022980"/>
    </source>
</evidence>
<name>A0A316YF33_9BASI</name>
<gene>
    <name evidence="6" type="ORF">FA10DRAFT_276180</name>
</gene>
<dbReference type="InParanoid" id="A0A316YF33"/>
<dbReference type="AlphaFoldDB" id="A0A316YF33"/>
<sequence>MKGLAFRKLSRTSSHRRALLRNLVTSLIQHERISTTVAKAKEAQREAEKIITKAKRAALLNKVQQHIRARDYVFDRETTVPKLAELAERYRERPGGYTRLHLHGARQGDNAPRALLELVDSSKGDLKMELVARTLARETFLRTKRLGEATVRQEIETFGTRPLEHDQRLRELTRLNVLKLVKFGGAEARAKLAQKAQEHYFRLMATEAIDGPVRIDEDAIKALGDNKPRGGSKSRPVPYKGPRRWAGMRKDPGMGGPEEPRRLRPDRENSVIRIGKGAFAKRQNRRGRVLMPVTSSRTQSSVHVQ</sequence>